<dbReference type="SUPFAM" id="SSF160515">
    <property type="entry name" value="YueI-like"/>
    <property type="match status" value="1"/>
</dbReference>
<dbReference type="AlphaFoldDB" id="E3CQA9"/>
<proteinExistence type="predicted"/>
<dbReference type="Gene3D" id="3.30.1330.30">
    <property type="match status" value="1"/>
</dbReference>
<dbReference type="EMBL" id="AEKO01000007">
    <property type="protein sequence ID" value="EFQ59017.1"/>
    <property type="molecule type" value="Genomic_DNA"/>
</dbReference>
<dbReference type="Pfam" id="PF07997">
    <property type="entry name" value="DUF1694"/>
    <property type="match status" value="1"/>
</dbReference>
<dbReference type="Proteomes" id="UP000004896">
    <property type="component" value="Unassembled WGS sequence"/>
</dbReference>
<dbReference type="PIRSF" id="PIRSF034303">
    <property type="entry name" value="DUF1694"/>
    <property type="match status" value="1"/>
</dbReference>
<dbReference type="eggNOG" id="COG5506">
    <property type="taxonomic scope" value="Bacteria"/>
</dbReference>
<comment type="caution">
    <text evidence="1">The sequence shown here is derived from an EMBL/GenBank/DDBJ whole genome shotgun (WGS) entry which is preliminary data.</text>
</comment>
<protein>
    <recommendedName>
        <fullName evidence="3">Glycogen synthase</fullName>
    </recommendedName>
</protein>
<gene>
    <name evidence="1" type="ORF">HMPREF9192_1365</name>
</gene>
<dbReference type="InterPro" id="IPR029064">
    <property type="entry name" value="Ribosomal_eL30-like_sf"/>
</dbReference>
<reference evidence="1 2" key="1">
    <citation type="submission" date="2010-10" db="EMBL/GenBank/DDBJ databases">
        <authorList>
            <person name="Durkin A.S."/>
            <person name="Madupu R."/>
            <person name="Torralba M."/>
            <person name="Gillis M."/>
            <person name="Methe B."/>
            <person name="Sutton G."/>
            <person name="Nelson K.E."/>
        </authorList>
    </citation>
    <scope>NUCLEOTIDE SEQUENCE [LARGE SCALE GENOMIC DNA]</scope>
    <source>
        <strain evidence="1 2">F0396</strain>
    </source>
</reference>
<evidence type="ECO:0008006" key="3">
    <source>
        <dbReference type="Google" id="ProtNLM"/>
    </source>
</evidence>
<sequence length="152" mass="17064">MTSLENKVLQCASGEKRLNPDELRQYFGTYAERVVLAVLLENAEKQTVIDHFPQILKDLQAVYPNLSLKLSPKLADQIQFTYIKTAQALNISATIVDEAKAHSPYGLIVHSNQAENLDKVLFSELYPDILAPSETEPILEKKGFFAKLFGIK</sequence>
<dbReference type="OrthoDB" id="95278at2"/>
<evidence type="ECO:0000313" key="2">
    <source>
        <dbReference type="Proteomes" id="UP000004896"/>
    </source>
</evidence>
<organism evidence="1 2">
    <name type="scientific">Streptococcus vestibularis F0396</name>
    <dbReference type="NCBI Taxonomy" id="904306"/>
    <lineage>
        <taxon>Bacteria</taxon>
        <taxon>Bacillati</taxon>
        <taxon>Bacillota</taxon>
        <taxon>Bacilli</taxon>
        <taxon>Lactobacillales</taxon>
        <taxon>Streptococcaceae</taxon>
        <taxon>Streptococcus</taxon>
    </lineage>
</organism>
<evidence type="ECO:0000313" key="1">
    <source>
        <dbReference type="EMBL" id="EFQ59017.1"/>
    </source>
</evidence>
<dbReference type="InterPro" id="IPR012543">
    <property type="entry name" value="DUF1694"/>
</dbReference>
<name>E3CQA9_STRVE</name>
<accession>E3CQA9</accession>